<evidence type="ECO:0000259" key="4">
    <source>
        <dbReference type="Pfam" id="PF00198"/>
    </source>
</evidence>
<evidence type="ECO:0000256" key="2">
    <source>
        <dbReference type="ARBA" id="ARBA00022679"/>
    </source>
</evidence>
<protein>
    <submittedName>
        <fullName evidence="5">2-oxo acid dehydrogenase subunit E2</fullName>
    </submittedName>
</protein>
<dbReference type="SUPFAM" id="SSF52777">
    <property type="entry name" value="CoA-dependent acyltransferases"/>
    <property type="match status" value="1"/>
</dbReference>
<dbReference type="InterPro" id="IPR023213">
    <property type="entry name" value="CAT-like_dom_sf"/>
</dbReference>
<proteinExistence type="predicted"/>
<evidence type="ECO:0000256" key="1">
    <source>
        <dbReference type="ARBA" id="ARBA00001938"/>
    </source>
</evidence>
<dbReference type="PANTHER" id="PTHR43178">
    <property type="entry name" value="DIHYDROLIPOAMIDE ACETYLTRANSFERASE COMPONENT OF PYRUVATE DEHYDROGENASE COMPLEX"/>
    <property type="match status" value="1"/>
</dbReference>
<evidence type="ECO:0000313" key="5">
    <source>
        <dbReference type="EMBL" id="MDA0647503.1"/>
    </source>
</evidence>
<dbReference type="InterPro" id="IPR001078">
    <property type="entry name" value="2-oxoacid_DH_actylTfrase"/>
</dbReference>
<dbReference type="Gene3D" id="3.30.559.10">
    <property type="entry name" value="Chloramphenicol acetyltransferase-like domain"/>
    <property type="match status" value="1"/>
</dbReference>
<keyword evidence="2" id="KW-0808">Transferase</keyword>
<dbReference type="Pfam" id="PF00198">
    <property type="entry name" value="2-oxoacid_dh"/>
    <property type="match status" value="1"/>
</dbReference>
<accession>A0ABT4TDF1</accession>
<sequence>MSAVTTDPRGPSTVRRASGIRRRTAEHMVRSLATSPHAAMAVEVRFDAVEAARQASAARPAVPAYTAWAVTRALADFPLVNSSWEDGSIRVFEHVNLGVAVDMSHEGLVVPVIRGAHELDVEGLHERITEVTGRARSRALGVADMAGGTFTLSSLGRSGTLFTIPVINQPQAAILSMDTIARRPVVADGTRVEVGLVAVLTMSFDHRVFDGAYAAAFLARVRERLENADGKVAAGG</sequence>
<organism evidence="5 6">
    <name type="scientific">Nonomuraea ferruginea</name>
    <dbReference type="NCBI Taxonomy" id="46174"/>
    <lineage>
        <taxon>Bacteria</taxon>
        <taxon>Bacillati</taxon>
        <taxon>Actinomycetota</taxon>
        <taxon>Actinomycetes</taxon>
        <taxon>Streptosporangiales</taxon>
        <taxon>Streptosporangiaceae</taxon>
        <taxon>Nonomuraea</taxon>
    </lineage>
</organism>
<evidence type="ECO:0000313" key="6">
    <source>
        <dbReference type="Proteomes" id="UP001212498"/>
    </source>
</evidence>
<dbReference type="RefSeq" id="WP_271280442.1">
    <property type="nucleotide sequence ID" value="NZ_BAABFD010000018.1"/>
</dbReference>
<gene>
    <name evidence="5" type="ORF">OUY24_43330</name>
</gene>
<keyword evidence="6" id="KW-1185">Reference proteome</keyword>
<reference evidence="5 6" key="1">
    <citation type="submission" date="2022-11" db="EMBL/GenBank/DDBJ databases">
        <title>Nonomuraea corallina sp. nov., a new species of the genus Nonomuraea isolated from sea side sediment in Thai sea.</title>
        <authorList>
            <person name="Ngamcharungchit C."/>
            <person name="Matsumoto A."/>
            <person name="Suriyachadkun C."/>
            <person name="Panbangred W."/>
            <person name="Inahashi Y."/>
            <person name="Intra B."/>
        </authorList>
    </citation>
    <scope>NUCLEOTIDE SEQUENCE [LARGE SCALE GENOMIC DNA]</scope>
    <source>
        <strain evidence="5 6">DSM 43553</strain>
    </source>
</reference>
<dbReference type="Proteomes" id="UP001212498">
    <property type="component" value="Unassembled WGS sequence"/>
</dbReference>
<feature type="domain" description="2-oxoacid dehydrogenase acyltransferase catalytic" evidence="4">
    <location>
        <begin position="13"/>
        <end position="228"/>
    </location>
</feature>
<keyword evidence="3" id="KW-0012">Acyltransferase</keyword>
<dbReference type="EMBL" id="JAPNUD010000307">
    <property type="protein sequence ID" value="MDA0647503.1"/>
    <property type="molecule type" value="Genomic_DNA"/>
</dbReference>
<name>A0ABT4TDF1_9ACTN</name>
<dbReference type="PANTHER" id="PTHR43178:SF5">
    <property type="entry name" value="LIPOAMIDE ACYLTRANSFERASE COMPONENT OF BRANCHED-CHAIN ALPHA-KETO ACID DEHYDROGENASE COMPLEX, MITOCHONDRIAL"/>
    <property type="match status" value="1"/>
</dbReference>
<dbReference type="InterPro" id="IPR050743">
    <property type="entry name" value="2-oxoacid_DH_E2_comp"/>
</dbReference>
<evidence type="ECO:0000256" key="3">
    <source>
        <dbReference type="ARBA" id="ARBA00023315"/>
    </source>
</evidence>
<comment type="cofactor">
    <cofactor evidence="1">
        <name>(R)-lipoate</name>
        <dbReference type="ChEBI" id="CHEBI:83088"/>
    </cofactor>
</comment>
<comment type="caution">
    <text evidence="5">The sequence shown here is derived from an EMBL/GenBank/DDBJ whole genome shotgun (WGS) entry which is preliminary data.</text>
</comment>